<evidence type="ECO:0000313" key="13">
    <source>
        <dbReference type="EMBL" id="QLL31295.1"/>
    </source>
</evidence>
<dbReference type="GO" id="GO:0019367">
    <property type="term" value="P:fatty acid elongation, saturated fatty acid"/>
    <property type="evidence" value="ECO:0007669"/>
    <property type="project" value="TreeGrafter"/>
</dbReference>
<evidence type="ECO:0000256" key="5">
    <source>
        <dbReference type="ARBA" id="ARBA00022692"/>
    </source>
</evidence>
<feature type="transmembrane region" description="Helical" evidence="12">
    <location>
        <begin position="137"/>
        <end position="157"/>
    </location>
</feature>
<dbReference type="GeneID" id="59324414"/>
<evidence type="ECO:0000256" key="11">
    <source>
        <dbReference type="ARBA" id="ARBA00047375"/>
    </source>
</evidence>
<comment type="similarity">
    <text evidence="2 12">Belongs to the ELO family.</text>
</comment>
<evidence type="ECO:0000256" key="3">
    <source>
        <dbReference type="ARBA" id="ARBA00022516"/>
    </source>
</evidence>
<dbReference type="GO" id="GO:0005789">
    <property type="term" value="C:endoplasmic reticulum membrane"/>
    <property type="evidence" value="ECO:0007669"/>
    <property type="project" value="TreeGrafter"/>
</dbReference>
<evidence type="ECO:0000313" key="14">
    <source>
        <dbReference type="Proteomes" id="UP000515788"/>
    </source>
</evidence>
<dbReference type="KEGG" id="tgb:HG536_0B01580"/>
<evidence type="ECO:0000256" key="10">
    <source>
        <dbReference type="ARBA" id="ARBA00023160"/>
    </source>
</evidence>
<comment type="subcellular location">
    <subcellularLocation>
        <location evidence="1">Membrane</location>
        <topology evidence="1">Multi-pass membrane protein</topology>
    </subcellularLocation>
</comment>
<dbReference type="RefSeq" id="XP_037137970.1">
    <property type="nucleotide sequence ID" value="XM_037282075.1"/>
</dbReference>
<evidence type="ECO:0000256" key="12">
    <source>
        <dbReference type="RuleBase" id="RU361115"/>
    </source>
</evidence>
<keyword evidence="5 12" id="KW-0812">Transmembrane</keyword>
<evidence type="ECO:0000256" key="8">
    <source>
        <dbReference type="ARBA" id="ARBA00023098"/>
    </source>
</evidence>
<feature type="transmembrane region" description="Helical" evidence="12">
    <location>
        <begin position="106"/>
        <end position="125"/>
    </location>
</feature>
<organism evidence="13 14">
    <name type="scientific">Torulaspora globosa</name>
    <dbReference type="NCBI Taxonomy" id="48254"/>
    <lineage>
        <taxon>Eukaryota</taxon>
        <taxon>Fungi</taxon>
        <taxon>Dikarya</taxon>
        <taxon>Ascomycota</taxon>
        <taxon>Saccharomycotina</taxon>
        <taxon>Saccharomycetes</taxon>
        <taxon>Saccharomycetales</taxon>
        <taxon>Saccharomycetaceae</taxon>
        <taxon>Torulaspora</taxon>
    </lineage>
</organism>
<keyword evidence="3 12" id="KW-0444">Lipid biosynthesis</keyword>
<feature type="transmembrane region" description="Helical" evidence="12">
    <location>
        <begin position="204"/>
        <end position="225"/>
    </location>
</feature>
<keyword evidence="10 12" id="KW-0275">Fatty acid biosynthesis</keyword>
<dbReference type="PANTHER" id="PTHR11157">
    <property type="entry name" value="FATTY ACID ACYL TRANSFERASE-RELATED"/>
    <property type="match status" value="1"/>
</dbReference>
<dbReference type="GO" id="GO:0030148">
    <property type="term" value="P:sphingolipid biosynthetic process"/>
    <property type="evidence" value="ECO:0007669"/>
    <property type="project" value="TreeGrafter"/>
</dbReference>
<dbReference type="AlphaFoldDB" id="A0A7G3ZCQ9"/>
<evidence type="ECO:0000256" key="4">
    <source>
        <dbReference type="ARBA" id="ARBA00022679"/>
    </source>
</evidence>
<dbReference type="EMBL" id="CP059247">
    <property type="protein sequence ID" value="QLL31295.1"/>
    <property type="molecule type" value="Genomic_DNA"/>
</dbReference>
<dbReference type="PANTHER" id="PTHR11157:SF134">
    <property type="entry name" value="ELONGATION OF FATTY ACIDS PROTEIN 1-RELATED"/>
    <property type="match status" value="1"/>
</dbReference>
<evidence type="ECO:0000256" key="9">
    <source>
        <dbReference type="ARBA" id="ARBA00023136"/>
    </source>
</evidence>
<keyword evidence="14" id="KW-1185">Reference proteome</keyword>
<dbReference type="GO" id="GO:0034626">
    <property type="term" value="P:fatty acid elongation, polyunsaturated fatty acid"/>
    <property type="evidence" value="ECO:0007669"/>
    <property type="project" value="TreeGrafter"/>
</dbReference>
<dbReference type="Pfam" id="PF01151">
    <property type="entry name" value="ELO"/>
    <property type="match status" value="1"/>
</dbReference>
<keyword evidence="8 12" id="KW-0443">Lipid metabolism</keyword>
<sequence>MKQEYAIQWLEEYAIQLLEEYPKLREFMPTLDRPFFNISLWDHFNCVATKVTAGRFIPNEFEFVEGELPLSTLPSVVAAIVTYYVVIFGGRAVLKGSKPLKLNFFFQLHNIFLTTASLLLLVLMIEQLIPMISRNGLYYAICNIGAWTQPMVTLYYLNYLIKFVEFVDTLFLVLKHKNLTFLHTYHHGATALLCYTQLVGTTAISWVVIGLNLGVHVVMYFYYFLAARGIRVWWKEWVTRFQIIQFILDIGFIYFAVYQKVAHLFFPSFPHCGDCVGSTPATLSGFAIISSYLILFISFYIEVYRNKGTKKSRVIKRARGGVAAKVNEYVNVDLKNVSTPSPSPVRRRKI</sequence>
<evidence type="ECO:0000256" key="6">
    <source>
        <dbReference type="ARBA" id="ARBA00022832"/>
    </source>
</evidence>
<dbReference type="GO" id="GO:0034625">
    <property type="term" value="P:fatty acid elongation, monounsaturated fatty acid"/>
    <property type="evidence" value="ECO:0007669"/>
    <property type="project" value="TreeGrafter"/>
</dbReference>
<evidence type="ECO:0000256" key="1">
    <source>
        <dbReference type="ARBA" id="ARBA00004141"/>
    </source>
</evidence>
<evidence type="ECO:0000256" key="2">
    <source>
        <dbReference type="ARBA" id="ARBA00007263"/>
    </source>
</evidence>
<keyword evidence="4 12" id="KW-0808">Transferase</keyword>
<dbReference type="Proteomes" id="UP000515788">
    <property type="component" value="Chromosome 2"/>
</dbReference>
<dbReference type="PROSITE" id="PS01188">
    <property type="entry name" value="ELO"/>
    <property type="match status" value="1"/>
</dbReference>
<keyword evidence="9 12" id="KW-0472">Membrane</keyword>
<name>A0A7G3ZCQ9_9SACH</name>
<dbReference type="EC" id="2.3.1.-" evidence="12"/>
<feature type="transmembrane region" description="Helical" evidence="12">
    <location>
        <begin position="73"/>
        <end position="94"/>
    </location>
</feature>
<keyword evidence="7 12" id="KW-1133">Transmembrane helix</keyword>
<dbReference type="InterPro" id="IPR030457">
    <property type="entry name" value="ELO_CS"/>
</dbReference>
<evidence type="ECO:0000256" key="7">
    <source>
        <dbReference type="ARBA" id="ARBA00022989"/>
    </source>
</evidence>
<accession>A0A7G3ZCQ9</accession>
<protein>
    <recommendedName>
        <fullName evidence="12">Elongation of fatty acids protein</fullName>
        <ecNumber evidence="12">2.3.1.-</ecNumber>
    </recommendedName>
</protein>
<feature type="transmembrane region" description="Helical" evidence="12">
    <location>
        <begin position="237"/>
        <end position="257"/>
    </location>
</feature>
<keyword evidence="6 12" id="KW-0276">Fatty acid metabolism</keyword>
<comment type="catalytic activity">
    <reaction evidence="11">
        <text>a very-long-chain acyl-CoA + malonyl-CoA + H(+) = a very-long-chain 3-oxoacyl-CoA + CO2 + CoA</text>
        <dbReference type="Rhea" id="RHEA:32727"/>
        <dbReference type="ChEBI" id="CHEBI:15378"/>
        <dbReference type="ChEBI" id="CHEBI:16526"/>
        <dbReference type="ChEBI" id="CHEBI:57287"/>
        <dbReference type="ChEBI" id="CHEBI:57384"/>
        <dbReference type="ChEBI" id="CHEBI:90725"/>
        <dbReference type="ChEBI" id="CHEBI:90736"/>
        <dbReference type="EC" id="2.3.1.199"/>
    </reaction>
</comment>
<dbReference type="OrthoDB" id="434092at2759"/>
<dbReference type="GO" id="GO:0042761">
    <property type="term" value="P:very long-chain fatty acid biosynthetic process"/>
    <property type="evidence" value="ECO:0007669"/>
    <property type="project" value="TreeGrafter"/>
</dbReference>
<feature type="transmembrane region" description="Helical" evidence="12">
    <location>
        <begin position="283"/>
        <end position="303"/>
    </location>
</feature>
<dbReference type="GO" id="GO:0009922">
    <property type="term" value="F:fatty acid elongase activity"/>
    <property type="evidence" value="ECO:0007669"/>
    <property type="project" value="UniProtKB-EC"/>
</dbReference>
<proteinExistence type="inferred from homology"/>
<gene>
    <name evidence="13" type="ORF">HG536_0B01580</name>
</gene>
<comment type="catalytic activity">
    <reaction evidence="12">
        <text>an acyl-CoA + malonyl-CoA + H(+) = a 3-oxoacyl-CoA + CO2 + CoA</text>
        <dbReference type="Rhea" id="RHEA:50252"/>
        <dbReference type="ChEBI" id="CHEBI:15378"/>
        <dbReference type="ChEBI" id="CHEBI:16526"/>
        <dbReference type="ChEBI" id="CHEBI:57287"/>
        <dbReference type="ChEBI" id="CHEBI:57384"/>
        <dbReference type="ChEBI" id="CHEBI:58342"/>
        <dbReference type="ChEBI" id="CHEBI:90726"/>
    </reaction>
    <physiologicalReaction direction="left-to-right" evidence="12">
        <dbReference type="Rhea" id="RHEA:50253"/>
    </physiologicalReaction>
</comment>
<reference evidence="13 14" key="1">
    <citation type="submission" date="2020-06" db="EMBL/GenBank/DDBJ databases">
        <title>The yeast mating-type switching endonuclease HO is a domesticated member of an unorthodox homing genetic element family.</title>
        <authorList>
            <person name="Coughlan A.Y."/>
            <person name="Lombardi L."/>
            <person name="Braun-Galleani S."/>
            <person name="Martos A.R."/>
            <person name="Galeote V."/>
            <person name="Bigey F."/>
            <person name="Dequin S."/>
            <person name="Byrne K.P."/>
            <person name="Wolfe K.H."/>
        </authorList>
    </citation>
    <scope>NUCLEOTIDE SEQUENCE [LARGE SCALE GENOMIC DNA]</scope>
    <source>
        <strain evidence="13 14">CBS764</strain>
    </source>
</reference>
<dbReference type="InterPro" id="IPR002076">
    <property type="entry name" value="ELO_fam"/>
</dbReference>